<dbReference type="InterPro" id="IPR013784">
    <property type="entry name" value="Carb-bd-like_fold"/>
</dbReference>
<keyword evidence="5" id="KW-1185">Reference proteome</keyword>
<protein>
    <recommendedName>
        <fullName evidence="6">Rhamnogalacturonan endolyase</fullName>
    </recommendedName>
</protein>
<dbReference type="AlphaFoldDB" id="A0A9D5C474"/>
<keyword evidence="1" id="KW-0732">Signal</keyword>
<comment type="caution">
    <text evidence="4">The sequence shown here is derived from an EMBL/GenBank/DDBJ whole genome shotgun (WGS) entry which is preliminary data.</text>
</comment>
<evidence type="ECO:0008006" key="6">
    <source>
        <dbReference type="Google" id="ProtNLM"/>
    </source>
</evidence>
<evidence type="ECO:0000256" key="1">
    <source>
        <dbReference type="ARBA" id="ARBA00022729"/>
    </source>
</evidence>
<evidence type="ECO:0000313" key="4">
    <source>
        <dbReference type="EMBL" id="KAJ0966186.1"/>
    </source>
</evidence>
<name>A0A9D5C474_9LILI</name>
<dbReference type="Proteomes" id="UP001085076">
    <property type="component" value="Miscellaneous, Linkage group lg08"/>
</dbReference>
<dbReference type="PANTHER" id="PTHR32018:SF22">
    <property type="entry name" value="RHAMNOGALACTURONAN ENDOLYASE"/>
    <property type="match status" value="1"/>
</dbReference>
<dbReference type="OrthoDB" id="2130367at2759"/>
<dbReference type="CDD" id="cd10316">
    <property type="entry name" value="RGL4_M"/>
    <property type="match status" value="1"/>
</dbReference>
<dbReference type="SUPFAM" id="SSF49785">
    <property type="entry name" value="Galactose-binding domain-like"/>
    <property type="match status" value="1"/>
</dbReference>
<dbReference type="SUPFAM" id="SSF49452">
    <property type="entry name" value="Starch-binding domain-like"/>
    <property type="match status" value="1"/>
</dbReference>
<reference evidence="4" key="2">
    <citation type="journal article" date="2022" name="Hortic Res">
        <title>The genome of Dioscorea zingiberensis sheds light on the biosynthesis, origin and evolution of the medicinally important diosgenin saponins.</title>
        <authorList>
            <person name="Li Y."/>
            <person name="Tan C."/>
            <person name="Li Z."/>
            <person name="Guo J."/>
            <person name="Li S."/>
            <person name="Chen X."/>
            <person name="Wang C."/>
            <person name="Dai X."/>
            <person name="Yang H."/>
            <person name="Song W."/>
            <person name="Hou L."/>
            <person name="Xu J."/>
            <person name="Tong Z."/>
            <person name="Xu A."/>
            <person name="Yuan X."/>
            <person name="Wang W."/>
            <person name="Yang Q."/>
            <person name="Chen L."/>
            <person name="Sun Z."/>
            <person name="Wang K."/>
            <person name="Pan B."/>
            <person name="Chen J."/>
            <person name="Bao Y."/>
            <person name="Liu F."/>
            <person name="Qi X."/>
            <person name="Gang D.R."/>
            <person name="Wen J."/>
            <person name="Li J."/>
        </authorList>
    </citation>
    <scope>NUCLEOTIDE SEQUENCE</scope>
    <source>
        <strain evidence="4">Dzin_1.0</strain>
    </source>
</reference>
<feature type="domain" description="Rhamnogalacturonan lyase" evidence="3">
    <location>
        <begin position="294"/>
        <end position="361"/>
    </location>
</feature>
<dbReference type="Pfam" id="PF06045">
    <property type="entry name" value="Rhamnogal_lyase"/>
    <property type="match status" value="1"/>
</dbReference>
<evidence type="ECO:0000259" key="3">
    <source>
        <dbReference type="Pfam" id="PF14686"/>
    </source>
</evidence>
<organism evidence="4 5">
    <name type="scientific">Dioscorea zingiberensis</name>
    <dbReference type="NCBI Taxonomy" id="325984"/>
    <lineage>
        <taxon>Eukaryota</taxon>
        <taxon>Viridiplantae</taxon>
        <taxon>Streptophyta</taxon>
        <taxon>Embryophyta</taxon>
        <taxon>Tracheophyta</taxon>
        <taxon>Spermatophyta</taxon>
        <taxon>Magnoliopsida</taxon>
        <taxon>Liliopsida</taxon>
        <taxon>Dioscoreales</taxon>
        <taxon>Dioscoreaceae</taxon>
        <taxon>Dioscorea</taxon>
    </lineage>
</organism>
<sequence>MANKAVTLVVQSSYVILDNGILKLTITNPGGKLAGIQYGGMNNILDVKLDENQRGYWDLNWNHPGGHIRYQMISGTEFSVITSSKDIVEVSFRSNSGTRLALSVDIRYIVRSGISGFYCYAIYERAAGLPSFDLVQTRMVFKLRRDQFHYMAISDEKQKIMPMLEDLVPPRGQVLALPESVLLVNPINPSLKGQMFHGTHFIGDAIVAAFDNGEAWRKVYGPVLIYLNSTQTTSNAFDLWIDAKKQRLHEEMTWPYNFVSSPYFFSAKERGSASGTLFVQDRYVSEAPIPAKFSYVGLSIINSGGSWQTESKGYQFWVVTNSKGQFTIKNVIPGNYYVHGWVPGFMGDYLHTELINISPGLEVELGNLTFNPPRDGPTVWEIGFPDRTAIGFYVPNASPMYINKLFISGPEKFRQYGLWDRYTNLHPTSDQMFMVGVNDPKSDWFFAHVNRRIAEKSYSPTTWQIKFNLNTITSGIYKLRLSIAASNHSDLQIRINDPNSAQPVFELYNLGDDSTIARHGIHGLHQLFSIDMYSYLLVQGDNTIYLKQVMSGNEFLGLMYDYLRLEAPTSTELEHH</sequence>
<dbReference type="PANTHER" id="PTHR32018">
    <property type="entry name" value="RHAMNOGALACTURONATE LYASE FAMILY PROTEIN"/>
    <property type="match status" value="1"/>
</dbReference>
<dbReference type="GO" id="GO:0030246">
    <property type="term" value="F:carbohydrate binding"/>
    <property type="evidence" value="ECO:0007669"/>
    <property type="project" value="InterPro"/>
</dbReference>
<dbReference type="Pfam" id="PF14686">
    <property type="entry name" value="fn3_3"/>
    <property type="match status" value="1"/>
</dbReference>
<dbReference type="InterPro" id="IPR029411">
    <property type="entry name" value="RG-lyase_III"/>
</dbReference>
<dbReference type="Gene3D" id="2.60.40.1120">
    <property type="entry name" value="Carboxypeptidase-like, regulatory domain"/>
    <property type="match status" value="1"/>
</dbReference>
<dbReference type="InterPro" id="IPR051850">
    <property type="entry name" value="Polysacch_Lyase_4"/>
</dbReference>
<dbReference type="InterPro" id="IPR008979">
    <property type="entry name" value="Galactose-bd-like_sf"/>
</dbReference>
<feature type="domain" description="Rhamnogalacturonan lyase" evidence="2">
    <location>
        <begin position="378"/>
        <end position="565"/>
    </location>
</feature>
<dbReference type="Gene3D" id="2.60.120.260">
    <property type="entry name" value="Galactose-binding domain-like"/>
    <property type="match status" value="1"/>
</dbReference>
<accession>A0A9D5C474</accession>
<dbReference type="Pfam" id="PF14683">
    <property type="entry name" value="CBM-like"/>
    <property type="match status" value="1"/>
</dbReference>
<dbReference type="CDD" id="cd10317">
    <property type="entry name" value="RGL4_C"/>
    <property type="match status" value="1"/>
</dbReference>
<dbReference type="InterPro" id="IPR010325">
    <property type="entry name" value="Rhamnogal_lyase"/>
</dbReference>
<dbReference type="EMBL" id="JAGGNH010000008">
    <property type="protein sequence ID" value="KAJ0966186.1"/>
    <property type="molecule type" value="Genomic_DNA"/>
</dbReference>
<reference evidence="4" key="1">
    <citation type="submission" date="2021-03" db="EMBL/GenBank/DDBJ databases">
        <authorList>
            <person name="Li Z."/>
            <person name="Yang C."/>
        </authorList>
    </citation>
    <scope>NUCLEOTIDE SEQUENCE</scope>
    <source>
        <strain evidence="4">Dzin_1.0</strain>
        <tissue evidence="4">Leaf</tissue>
    </source>
</reference>
<evidence type="ECO:0000259" key="2">
    <source>
        <dbReference type="Pfam" id="PF14683"/>
    </source>
</evidence>
<evidence type="ECO:0000313" key="5">
    <source>
        <dbReference type="Proteomes" id="UP001085076"/>
    </source>
</evidence>
<dbReference type="InterPro" id="IPR029413">
    <property type="entry name" value="RG-lyase_II"/>
</dbReference>
<proteinExistence type="predicted"/>
<gene>
    <name evidence="4" type="ORF">J5N97_027324</name>
</gene>